<protein>
    <submittedName>
        <fullName evidence="1">Uncharacterized protein</fullName>
    </submittedName>
</protein>
<name>A0ACB8SCU0_9AGAM</name>
<reference evidence="1" key="2">
    <citation type="journal article" date="2022" name="New Phytol.">
        <title>Evolutionary transition to the ectomycorrhizal habit in the genomes of a hyperdiverse lineage of mushroom-forming fungi.</title>
        <authorList>
            <person name="Looney B."/>
            <person name="Miyauchi S."/>
            <person name="Morin E."/>
            <person name="Drula E."/>
            <person name="Courty P.E."/>
            <person name="Kohler A."/>
            <person name="Kuo A."/>
            <person name="LaButti K."/>
            <person name="Pangilinan J."/>
            <person name="Lipzen A."/>
            <person name="Riley R."/>
            <person name="Andreopoulos W."/>
            <person name="He G."/>
            <person name="Johnson J."/>
            <person name="Nolan M."/>
            <person name="Tritt A."/>
            <person name="Barry K.W."/>
            <person name="Grigoriev I.V."/>
            <person name="Nagy L.G."/>
            <person name="Hibbett D."/>
            <person name="Henrissat B."/>
            <person name="Matheny P.B."/>
            <person name="Labbe J."/>
            <person name="Martin F.M."/>
        </authorList>
    </citation>
    <scope>NUCLEOTIDE SEQUENCE</scope>
    <source>
        <strain evidence="1">FP105234-sp</strain>
    </source>
</reference>
<dbReference type="EMBL" id="MU275839">
    <property type="protein sequence ID" value="KAI0053663.1"/>
    <property type="molecule type" value="Genomic_DNA"/>
</dbReference>
<keyword evidence="2" id="KW-1185">Reference proteome</keyword>
<evidence type="ECO:0000313" key="1">
    <source>
        <dbReference type="EMBL" id="KAI0053663.1"/>
    </source>
</evidence>
<proteinExistence type="predicted"/>
<dbReference type="Proteomes" id="UP000814033">
    <property type="component" value="Unassembled WGS sequence"/>
</dbReference>
<evidence type="ECO:0000313" key="2">
    <source>
        <dbReference type="Proteomes" id="UP000814033"/>
    </source>
</evidence>
<organism evidence="1 2">
    <name type="scientific">Auriscalpium vulgare</name>
    <dbReference type="NCBI Taxonomy" id="40419"/>
    <lineage>
        <taxon>Eukaryota</taxon>
        <taxon>Fungi</taxon>
        <taxon>Dikarya</taxon>
        <taxon>Basidiomycota</taxon>
        <taxon>Agaricomycotina</taxon>
        <taxon>Agaricomycetes</taxon>
        <taxon>Russulales</taxon>
        <taxon>Auriscalpiaceae</taxon>
        <taxon>Auriscalpium</taxon>
    </lineage>
</organism>
<sequence length="335" mass="37355">MLFNPCKLSHLSRHQYSYRVPANPSWLSSSPFLLAVSSMAITISLLSGLLVEFYLYSIYTLLFSFTLYTLFQKIRKNRTNQCLAFAVIVMYLVATASTLLHAISLVSVTTTPYITEAFLSWFLTLENSAQSLPCINATFGDAIVIWRVWVVWGRAWRAVIGPILLLLGTLAVILAQLILGNRHGYLEQAAESLVYSKTLLRLNVAGYALTLATNAMATALIAYRAWLHYRSSSTVRIRIGRDRTLAVLLLLVESGAIYCVIWIADIVLWTLPASTVGGSFDFLVPLIPQLMTMYPTVIVVLCAMQRSYTDTITLEKSDDLLPTAYRSPNHPGSRI</sequence>
<comment type="caution">
    <text evidence="1">The sequence shown here is derived from an EMBL/GenBank/DDBJ whole genome shotgun (WGS) entry which is preliminary data.</text>
</comment>
<gene>
    <name evidence="1" type="ORF">FA95DRAFT_473983</name>
</gene>
<accession>A0ACB8SCU0</accession>
<reference evidence="1" key="1">
    <citation type="submission" date="2021-02" db="EMBL/GenBank/DDBJ databases">
        <authorList>
            <consortium name="DOE Joint Genome Institute"/>
            <person name="Ahrendt S."/>
            <person name="Looney B.P."/>
            <person name="Miyauchi S."/>
            <person name="Morin E."/>
            <person name="Drula E."/>
            <person name="Courty P.E."/>
            <person name="Chicoki N."/>
            <person name="Fauchery L."/>
            <person name="Kohler A."/>
            <person name="Kuo A."/>
            <person name="Labutti K."/>
            <person name="Pangilinan J."/>
            <person name="Lipzen A."/>
            <person name="Riley R."/>
            <person name="Andreopoulos W."/>
            <person name="He G."/>
            <person name="Johnson J."/>
            <person name="Barry K.W."/>
            <person name="Grigoriev I.V."/>
            <person name="Nagy L."/>
            <person name="Hibbett D."/>
            <person name="Henrissat B."/>
            <person name="Matheny P.B."/>
            <person name="Labbe J."/>
            <person name="Martin F."/>
        </authorList>
    </citation>
    <scope>NUCLEOTIDE SEQUENCE</scope>
    <source>
        <strain evidence="1">FP105234-sp</strain>
    </source>
</reference>